<sequence length="412" mass="47879">MLLNSLSVRNFSNNLAPNLMNKKLVIICIIFSRTVLSSNDSGPLNAYYNCLSERYKAIVGSEHMRAIVCYSGEECFLDSNSCKRFNSIKTTVKWIRSLNLNNSKITQKILNDSHYFIDFITNNLKILDISKNDQGVYEEVEYNATVIKYYHVTVLERSLAYPVYANLINVDHELAFKTERIFLPGTKIEIFTYLTNVSECICTEYQGNDGYRTNDGQCFLRVDGQEIKSELEMLIYRFSNQVPCFSRLISRFSEIKSNSYRFRSILLYRECLAYCFQNNTKTLAFNLDLNNQFTYDGFEIVSAYKDSMVILKCVSVKNVQWRFGNFLIDKTGSNFPGDRISMDKFSRLVIKKVLEEDETNFTCLKSESIAEIYFLKVEYRTFDMIYNFLNKIGIYSLMVLLVLITCFSRASK</sequence>
<keyword evidence="1" id="KW-0472">Membrane</keyword>
<evidence type="ECO:0008006" key="4">
    <source>
        <dbReference type="Google" id="ProtNLM"/>
    </source>
</evidence>
<reference evidence="2 3" key="1">
    <citation type="journal article" date="2018" name="Sci. Rep.">
        <title>Genomic signatures of local adaptation to the degree of environmental predictability in rotifers.</title>
        <authorList>
            <person name="Franch-Gras L."/>
            <person name="Hahn C."/>
            <person name="Garcia-Roger E.M."/>
            <person name="Carmona M.J."/>
            <person name="Serra M."/>
            <person name="Gomez A."/>
        </authorList>
    </citation>
    <scope>NUCLEOTIDE SEQUENCE [LARGE SCALE GENOMIC DNA]</scope>
    <source>
        <strain evidence="2">HYR1</strain>
    </source>
</reference>
<keyword evidence="1" id="KW-0812">Transmembrane</keyword>
<keyword evidence="1" id="KW-1133">Transmembrane helix</keyword>
<dbReference type="InterPro" id="IPR036179">
    <property type="entry name" value="Ig-like_dom_sf"/>
</dbReference>
<organism evidence="2 3">
    <name type="scientific">Brachionus plicatilis</name>
    <name type="common">Marine rotifer</name>
    <name type="synonym">Brachionus muelleri</name>
    <dbReference type="NCBI Taxonomy" id="10195"/>
    <lineage>
        <taxon>Eukaryota</taxon>
        <taxon>Metazoa</taxon>
        <taxon>Spiralia</taxon>
        <taxon>Gnathifera</taxon>
        <taxon>Rotifera</taxon>
        <taxon>Eurotatoria</taxon>
        <taxon>Monogononta</taxon>
        <taxon>Pseudotrocha</taxon>
        <taxon>Ploima</taxon>
        <taxon>Brachionidae</taxon>
        <taxon>Brachionus</taxon>
    </lineage>
</organism>
<accession>A0A3M7R461</accession>
<comment type="caution">
    <text evidence="2">The sequence shown here is derived from an EMBL/GenBank/DDBJ whole genome shotgun (WGS) entry which is preliminary data.</text>
</comment>
<protein>
    <recommendedName>
        <fullName evidence="4">Ig-like domain-containing protein</fullName>
    </recommendedName>
</protein>
<dbReference type="AlphaFoldDB" id="A0A3M7R461"/>
<name>A0A3M7R461_BRAPC</name>
<proteinExistence type="predicted"/>
<keyword evidence="3" id="KW-1185">Reference proteome</keyword>
<evidence type="ECO:0000256" key="1">
    <source>
        <dbReference type="SAM" id="Phobius"/>
    </source>
</evidence>
<dbReference type="SUPFAM" id="SSF48726">
    <property type="entry name" value="Immunoglobulin"/>
    <property type="match status" value="1"/>
</dbReference>
<evidence type="ECO:0000313" key="3">
    <source>
        <dbReference type="Proteomes" id="UP000276133"/>
    </source>
</evidence>
<dbReference type="Proteomes" id="UP000276133">
    <property type="component" value="Unassembled WGS sequence"/>
</dbReference>
<dbReference type="EMBL" id="REGN01004302">
    <property type="protein sequence ID" value="RNA18171.1"/>
    <property type="molecule type" value="Genomic_DNA"/>
</dbReference>
<dbReference type="OrthoDB" id="10543454at2759"/>
<feature type="transmembrane region" description="Helical" evidence="1">
    <location>
        <begin position="392"/>
        <end position="410"/>
    </location>
</feature>
<evidence type="ECO:0000313" key="2">
    <source>
        <dbReference type="EMBL" id="RNA18171.1"/>
    </source>
</evidence>
<gene>
    <name evidence="2" type="ORF">BpHYR1_028329</name>
</gene>